<sequence>MTSTDVEYPDASMRYGSRRTQLADVFEPAQTTDSLVLLLHGGFWDESNRMRTWAVGHALAAAGHLTASVAYAHGAGSWEAAFDDVATAIDQIQLSGREWTTRNEAPRKITLVGHSAGGHLALWAASRLSLPSGSRWRPADLQTTGVVALAPVADLAQAARLGVGDGAVAAFLGGAPTDVANAYALADPAALMPSVPVKILHGSADPLVPVDLSRRYAASMKARGVTAVDLTVIDGDPQWGDPTSEAWPSVVAAIDAVTR</sequence>
<dbReference type="RefSeq" id="WP_170192864.1">
    <property type="nucleotide sequence ID" value="NZ_JABBNB010000003.1"/>
</dbReference>
<reference evidence="3 4" key="1">
    <citation type="submission" date="2020-04" db="EMBL/GenBank/DDBJ databases">
        <title>Gordonia sp. nov. TBRC 11910.</title>
        <authorList>
            <person name="Suriyachadkun C."/>
        </authorList>
    </citation>
    <scope>NUCLEOTIDE SEQUENCE [LARGE SCALE GENOMIC DNA]</scope>
    <source>
        <strain evidence="3 4">TBRC 11910</strain>
    </source>
</reference>
<evidence type="ECO:0000256" key="1">
    <source>
        <dbReference type="ARBA" id="ARBA00022801"/>
    </source>
</evidence>
<evidence type="ECO:0000259" key="2">
    <source>
        <dbReference type="Pfam" id="PF20434"/>
    </source>
</evidence>
<dbReference type="InterPro" id="IPR050300">
    <property type="entry name" value="GDXG_lipolytic_enzyme"/>
</dbReference>
<evidence type="ECO:0000313" key="4">
    <source>
        <dbReference type="Proteomes" id="UP000550729"/>
    </source>
</evidence>
<gene>
    <name evidence="3" type="ORF">HH308_03920</name>
</gene>
<name>A0A848KQM8_9ACTN</name>
<keyword evidence="1 3" id="KW-0378">Hydrolase</keyword>
<dbReference type="EMBL" id="JABBNB010000003">
    <property type="protein sequence ID" value="NMO00359.1"/>
    <property type="molecule type" value="Genomic_DNA"/>
</dbReference>
<dbReference type="SUPFAM" id="SSF53474">
    <property type="entry name" value="alpha/beta-Hydrolases"/>
    <property type="match status" value="1"/>
</dbReference>
<organism evidence="3 4">
    <name type="scientific">Gordonia asplenii</name>
    <dbReference type="NCBI Taxonomy" id="2725283"/>
    <lineage>
        <taxon>Bacteria</taxon>
        <taxon>Bacillati</taxon>
        <taxon>Actinomycetota</taxon>
        <taxon>Actinomycetes</taxon>
        <taxon>Mycobacteriales</taxon>
        <taxon>Gordoniaceae</taxon>
        <taxon>Gordonia</taxon>
    </lineage>
</organism>
<keyword evidence="4" id="KW-1185">Reference proteome</keyword>
<dbReference type="PANTHER" id="PTHR48081">
    <property type="entry name" value="AB HYDROLASE SUPERFAMILY PROTEIN C4A8.06C"/>
    <property type="match status" value="1"/>
</dbReference>
<feature type="domain" description="BD-FAE-like" evidence="2">
    <location>
        <begin position="24"/>
        <end position="216"/>
    </location>
</feature>
<dbReference type="InterPro" id="IPR049492">
    <property type="entry name" value="BD-FAE-like_dom"/>
</dbReference>
<comment type="caution">
    <text evidence="3">The sequence shown here is derived from an EMBL/GenBank/DDBJ whole genome shotgun (WGS) entry which is preliminary data.</text>
</comment>
<accession>A0A848KQM8</accession>
<dbReference type="AlphaFoldDB" id="A0A848KQM8"/>
<dbReference type="Gene3D" id="3.40.50.1820">
    <property type="entry name" value="alpha/beta hydrolase"/>
    <property type="match status" value="1"/>
</dbReference>
<protein>
    <submittedName>
        <fullName evidence="3">Alpha/beta hydrolase</fullName>
    </submittedName>
</protein>
<evidence type="ECO:0000313" key="3">
    <source>
        <dbReference type="EMBL" id="NMO00359.1"/>
    </source>
</evidence>
<dbReference type="Proteomes" id="UP000550729">
    <property type="component" value="Unassembled WGS sequence"/>
</dbReference>
<proteinExistence type="predicted"/>
<dbReference type="GO" id="GO:0016787">
    <property type="term" value="F:hydrolase activity"/>
    <property type="evidence" value="ECO:0007669"/>
    <property type="project" value="UniProtKB-KW"/>
</dbReference>
<dbReference type="InterPro" id="IPR029058">
    <property type="entry name" value="AB_hydrolase_fold"/>
</dbReference>
<dbReference type="Pfam" id="PF20434">
    <property type="entry name" value="BD-FAE"/>
    <property type="match status" value="1"/>
</dbReference>